<gene>
    <name evidence="3" type="ORF">GCM10022231_03250</name>
</gene>
<dbReference type="PANTHER" id="PTHR23150">
    <property type="entry name" value="SULFATASE MODIFYING FACTOR 1, 2"/>
    <property type="match status" value="1"/>
</dbReference>
<dbReference type="InterPro" id="IPR051043">
    <property type="entry name" value="Sulfatase_Mod_Factor_Kinase"/>
</dbReference>
<proteinExistence type="predicted"/>
<dbReference type="SUPFAM" id="SSF56436">
    <property type="entry name" value="C-type lectin-like"/>
    <property type="match status" value="1"/>
</dbReference>
<dbReference type="InterPro" id="IPR016187">
    <property type="entry name" value="CTDL_fold"/>
</dbReference>
<dbReference type="Pfam" id="PF03781">
    <property type="entry name" value="FGE-sulfatase"/>
    <property type="match status" value="1"/>
</dbReference>
<evidence type="ECO:0000313" key="4">
    <source>
        <dbReference type="Proteomes" id="UP001418444"/>
    </source>
</evidence>
<dbReference type="PANTHER" id="PTHR23150:SF19">
    <property type="entry name" value="FORMYLGLYCINE-GENERATING ENZYME"/>
    <property type="match status" value="1"/>
</dbReference>
<keyword evidence="4" id="KW-1185">Reference proteome</keyword>
<organism evidence="3 4">
    <name type="scientific">Gordonia caeni</name>
    <dbReference type="NCBI Taxonomy" id="1007097"/>
    <lineage>
        <taxon>Bacteria</taxon>
        <taxon>Bacillati</taxon>
        <taxon>Actinomycetota</taxon>
        <taxon>Actinomycetes</taxon>
        <taxon>Mycobacteriales</taxon>
        <taxon>Gordoniaceae</taxon>
        <taxon>Gordonia</taxon>
    </lineage>
</organism>
<dbReference type="Proteomes" id="UP001418444">
    <property type="component" value="Unassembled WGS sequence"/>
</dbReference>
<evidence type="ECO:0000313" key="3">
    <source>
        <dbReference type="EMBL" id="GAA3949153.1"/>
    </source>
</evidence>
<evidence type="ECO:0000256" key="1">
    <source>
        <dbReference type="SAM" id="MobiDB-lite"/>
    </source>
</evidence>
<comment type="caution">
    <text evidence="3">The sequence shown here is derived from an EMBL/GenBank/DDBJ whole genome shotgun (WGS) entry which is preliminary data.</text>
</comment>
<accession>A0ABP7NKF4</accession>
<evidence type="ECO:0000259" key="2">
    <source>
        <dbReference type="Pfam" id="PF03781"/>
    </source>
</evidence>
<sequence>MFAMSLSELDMPGRRAPASIPKGMAWIPAGTFWMGSDVHYREERPAHQIYVDGFWMDSRAVTVADFRRFVKATGYVTTAEQQPDPADFPDADPSLLVAGSMVFTPPDGRVPLDDYRRWWAYVPGAHWRAPEGPGSNVGERNLHPVTHVSYLDACAYAEWAGKSLPTEAEWEFAARGGLDRATYVWGEEREPHGRPGGNVWQGEFPWQNLETDGYAGTSPVGRYRPNGFGLYDMAGNVWEWTREQHTDSHAHSSKNTAPAGPCCIPRNPVQESAAADGEPYVRRTVKGGSHLCSPNYCDRYRPSARQGHTEDASTGHIGFRCIVRPEELR</sequence>
<dbReference type="InterPro" id="IPR042095">
    <property type="entry name" value="SUMF_sf"/>
</dbReference>
<dbReference type="EMBL" id="BAAAZW010000001">
    <property type="protein sequence ID" value="GAA3949153.1"/>
    <property type="molecule type" value="Genomic_DNA"/>
</dbReference>
<feature type="domain" description="Sulfatase-modifying factor enzyme-like" evidence="2">
    <location>
        <begin position="23"/>
        <end position="322"/>
    </location>
</feature>
<name>A0ABP7NKF4_9ACTN</name>
<dbReference type="Gene3D" id="3.90.1580.10">
    <property type="entry name" value="paralog of FGE (formylglycine-generating enzyme)"/>
    <property type="match status" value="1"/>
</dbReference>
<dbReference type="InterPro" id="IPR005532">
    <property type="entry name" value="SUMF_dom"/>
</dbReference>
<protein>
    <submittedName>
        <fullName evidence="3">Formylglycine-generating enzyme family protein</fullName>
    </submittedName>
</protein>
<reference evidence="4" key="1">
    <citation type="journal article" date="2019" name="Int. J. Syst. Evol. Microbiol.">
        <title>The Global Catalogue of Microorganisms (GCM) 10K type strain sequencing project: providing services to taxonomists for standard genome sequencing and annotation.</title>
        <authorList>
            <consortium name="The Broad Institute Genomics Platform"/>
            <consortium name="The Broad Institute Genome Sequencing Center for Infectious Disease"/>
            <person name="Wu L."/>
            <person name="Ma J."/>
        </authorList>
    </citation>
    <scope>NUCLEOTIDE SEQUENCE [LARGE SCALE GENOMIC DNA]</scope>
    <source>
        <strain evidence="4">JCM 16923</strain>
    </source>
</reference>
<feature type="region of interest" description="Disordered" evidence="1">
    <location>
        <begin position="244"/>
        <end position="263"/>
    </location>
</feature>